<evidence type="ECO:0000256" key="5">
    <source>
        <dbReference type="ARBA" id="ARBA00022827"/>
    </source>
</evidence>
<dbReference type="PANTHER" id="PTHR43513">
    <property type="entry name" value="DIHYDROOROTATE DEHYDROGENASE B (NAD(+)), ELECTRON TRANSFER SUBUNIT"/>
    <property type="match status" value="1"/>
</dbReference>
<evidence type="ECO:0000256" key="8">
    <source>
        <dbReference type="ARBA" id="ARBA00023014"/>
    </source>
</evidence>
<dbReference type="Pfam" id="PF00175">
    <property type="entry name" value="NAD_binding_1"/>
    <property type="match status" value="1"/>
</dbReference>
<evidence type="ECO:0000256" key="6">
    <source>
        <dbReference type="ARBA" id="ARBA00022982"/>
    </source>
</evidence>
<dbReference type="RefSeq" id="WP_311835724.1">
    <property type="nucleotide sequence ID" value="NZ_JARQBJ010000005.1"/>
</dbReference>
<dbReference type="CDD" id="cd06221">
    <property type="entry name" value="sulfite_reductase_like"/>
    <property type="match status" value="1"/>
</dbReference>
<dbReference type="EMBL" id="JARQBJ010000005">
    <property type="protein sequence ID" value="MDT2811105.1"/>
    <property type="molecule type" value="Genomic_DNA"/>
</dbReference>
<dbReference type="InterPro" id="IPR039261">
    <property type="entry name" value="FNR_nucleotide-bd"/>
</dbReference>
<dbReference type="InterPro" id="IPR001709">
    <property type="entry name" value="Flavoprot_Pyr_Nucl_cyt_Rdtase"/>
</dbReference>
<dbReference type="SUPFAM" id="SSF52343">
    <property type="entry name" value="Ferredoxin reductase-like, C-terminal NADP-linked domain"/>
    <property type="match status" value="1"/>
</dbReference>
<keyword evidence="1" id="KW-0813">Transport</keyword>
<feature type="binding site" evidence="10">
    <location>
        <position position="251"/>
    </location>
    <ligand>
        <name>[2Fe-2S] cluster</name>
        <dbReference type="ChEBI" id="CHEBI:190135"/>
    </ligand>
</feature>
<evidence type="ECO:0000313" key="12">
    <source>
        <dbReference type="EMBL" id="MDT2811105.1"/>
    </source>
</evidence>
<keyword evidence="6" id="KW-0249">Electron transport</keyword>
<dbReference type="PRINTS" id="PR00371">
    <property type="entry name" value="FPNCR"/>
</dbReference>
<dbReference type="PRINTS" id="PR00410">
    <property type="entry name" value="PHEHYDRXLASE"/>
</dbReference>
<evidence type="ECO:0000256" key="10">
    <source>
        <dbReference type="PIRSR" id="PIRSR006816-2"/>
    </source>
</evidence>
<protein>
    <submittedName>
        <fullName evidence="12">Anaerobic sulfite reductase subunit AsrB</fullName>
    </submittedName>
</protein>
<organism evidence="12 13">
    <name type="scientific">Enterococcus asini</name>
    <dbReference type="NCBI Taxonomy" id="57732"/>
    <lineage>
        <taxon>Bacteria</taxon>
        <taxon>Bacillati</taxon>
        <taxon>Bacillota</taxon>
        <taxon>Bacilli</taxon>
        <taxon>Lactobacillales</taxon>
        <taxon>Enterococcaceae</taxon>
        <taxon>Enterococcus</taxon>
    </lineage>
</organism>
<dbReference type="InterPro" id="IPR050353">
    <property type="entry name" value="PyrK_electron_transfer"/>
</dbReference>
<dbReference type="Proteomes" id="UP001256711">
    <property type="component" value="Unassembled WGS sequence"/>
</dbReference>
<evidence type="ECO:0000313" key="13">
    <source>
        <dbReference type="Proteomes" id="UP001256711"/>
    </source>
</evidence>
<feature type="binding site" evidence="10">
    <location>
        <position position="259"/>
    </location>
    <ligand>
        <name>[2Fe-2S] cluster</name>
        <dbReference type="ChEBI" id="CHEBI:190135"/>
    </ligand>
</feature>
<dbReference type="GO" id="GO:0051537">
    <property type="term" value="F:2 iron, 2 sulfur cluster binding"/>
    <property type="evidence" value="ECO:0007669"/>
    <property type="project" value="UniProtKB-KW"/>
</dbReference>
<dbReference type="InterPro" id="IPR037117">
    <property type="entry name" value="Dihydroorotate_DH_ele_sf"/>
</dbReference>
<dbReference type="SUPFAM" id="SSF63380">
    <property type="entry name" value="Riboflavin synthase domain-like"/>
    <property type="match status" value="1"/>
</dbReference>
<evidence type="ECO:0000256" key="9">
    <source>
        <dbReference type="ARBA" id="ARBA00034078"/>
    </source>
</evidence>
<evidence type="ECO:0000256" key="7">
    <source>
        <dbReference type="ARBA" id="ARBA00023004"/>
    </source>
</evidence>
<feature type="domain" description="FAD-binding FR-type" evidence="11">
    <location>
        <begin position="15"/>
        <end position="106"/>
    </location>
</feature>
<dbReference type="InterPro" id="IPR012165">
    <property type="entry name" value="Cyt_c3_hydrogenase_gsu"/>
</dbReference>
<dbReference type="GO" id="GO:0016491">
    <property type="term" value="F:oxidoreductase activity"/>
    <property type="evidence" value="ECO:0007669"/>
    <property type="project" value="InterPro"/>
</dbReference>
<proteinExistence type="predicted"/>
<evidence type="ECO:0000256" key="2">
    <source>
        <dbReference type="ARBA" id="ARBA00022630"/>
    </source>
</evidence>
<dbReference type="PANTHER" id="PTHR43513:SF1">
    <property type="entry name" value="ANAEROBIC SULFITE REDUCTASE SUBUNIT B"/>
    <property type="match status" value="1"/>
</dbReference>
<accession>A0AAW8U5A4</accession>
<keyword evidence="7 10" id="KW-0408">Iron</keyword>
<dbReference type="InterPro" id="IPR017927">
    <property type="entry name" value="FAD-bd_FR_type"/>
</dbReference>
<keyword evidence="5" id="KW-0274">FAD</keyword>
<keyword evidence="3 10" id="KW-0001">2Fe-2S</keyword>
<comment type="cofactor">
    <cofactor evidence="10">
        <name>[2Fe-2S] cluster</name>
        <dbReference type="ChEBI" id="CHEBI:190135"/>
    </cofactor>
    <text evidence="10">Binds 1 [2Fe-2S] cluster per subunit.</text>
</comment>
<dbReference type="Pfam" id="PF10418">
    <property type="entry name" value="DHODB_Fe-S_bind"/>
    <property type="match status" value="1"/>
</dbReference>
<dbReference type="InterPro" id="IPR014260">
    <property type="entry name" value="Sulphite_reductase_B"/>
</dbReference>
<dbReference type="AlphaFoldDB" id="A0AAW8U5A4"/>
<dbReference type="InterPro" id="IPR017938">
    <property type="entry name" value="Riboflavin_synthase-like_b-brl"/>
</dbReference>
<gene>
    <name evidence="12" type="primary">asrB</name>
    <name evidence="12" type="ORF">P7H43_11510</name>
</gene>
<dbReference type="GO" id="GO:0050660">
    <property type="term" value="F:flavin adenine dinucleotide binding"/>
    <property type="evidence" value="ECO:0007669"/>
    <property type="project" value="InterPro"/>
</dbReference>
<dbReference type="PROSITE" id="PS51384">
    <property type="entry name" value="FAD_FR"/>
    <property type="match status" value="1"/>
</dbReference>
<dbReference type="NCBIfam" id="TIGR02911">
    <property type="entry name" value="sulfite_red_B"/>
    <property type="match status" value="1"/>
</dbReference>
<keyword evidence="2" id="KW-0285">Flavoprotein</keyword>
<dbReference type="GO" id="GO:0046872">
    <property type="term" value="F:metal ion binding"/>
    <property type="evidence" value="ECO:0007669"/>
    <property type="project" value="UniProtKB-KW"/>
</dbReference>
<feature type="binding site" evidence="10">
    <location>
        <position position="248"/>
    </location>
    <ligand>
        <name>[2Fe-2S] cluster</name>
        <dbReference type="ChEBI" id="CHEBI:190135"/>
    </ligand>
</feature>
<dbReference type="InterPro" id="IPR001433">
    <property type="entry name" value="OxRdtase_FAD/NAD-bd"/>
</dbReference>
<sequence length="275" mass="30872">MSNTAVAPEKIVNPVRPTGHKILEIIKETKTEWTFRLENTLPIQDGQFMQLSIPRVGEAPISVSGYGPGYCDFTIRNVGKVTKELFSMKKGDTIFMRGAYGHGWPLENFAGKNMLIVAGGTGVAPIKTLVSKLCQNPENYGEIYLILGFKDSESILFRETLTKWQQTPHFHVVYTLDNEEYLDWETGLVTKFIPNVPFADFNDKYECVVVGPPVMMRFATMSLGENGVPDEKIWVSYERNMSCGIGKCGHCRIDSTYVCVDGPVFNYSEAKNLQD</sequence>
<dbReference type="Gene3D" id="2.40.30.10">
    <property type="entry name" value="Translation factors"/>
    <property type="match status" value="1"/>
</dbReference>
<dbReference type="GO" id="GO:0006221">
    <property type="term" value="P:pyrimidine nucleotide biosynthetic process"/>
    <property type="evidence" value="ECO:0007669"/>
    <property type="project" value="InterPro"/>
</dbReference>
<reference evidence="12" key="1">
    <citation type="submission" date="2023-03" db="EMBL/GenBank/DDBJ databases">
        <authorList>
            <person name="Shen W."/>
            <person name="Cai J."/>
        </authorList>
    </citation>
    <scope>NUCLEOTIDE SEQUENCE</scope>
    <source>
        <strain evidence="12">B226-2</strain>
    </source>
</reference>
<keyword evidence="8 10" id="KW-0411">Iron-sulfur</keyword>
<comment type="cofactor">
    <cofactor evidence="9">
        <name>[2Fe-2S] cluster</name>
        <dbReference type="ChEBI" id="CHEBI:190135"/>
    </cofactor>
</comment>
<evidence type="ECO:0000259" key="11">
    <source>
        <dbReference type="PROSITE" id="PS51384"/>
    </source>
</evidence>
<evidence type="ECO:0000256" key="3">
    <source>
        <dbReference type="ARBA" id="ARBA00022714"/>
    </source>
</evidence>
<dbReference type="PIRSF" id="PIRSF006816">
    <property type="entry name" value="Cyc3_hyd_g"/>
    <property type="match status" value="1"/>
</dbReference>
<dbReference type="Gene3D" id="2.10.240.10">
    <property type="entry name" value="Dihydroorotate dehydrogenase, electron transfer subunit"/>
    <property type="match status" value="1"/>
</dbReference>
<evidence type="ECO:0000256" key="1">
    <source>
        <dbReference type="ARBA" id="ARBA00022448"/>
    </source>
</evidence>
<dbReference type="Gene3D" id="3.40.50.80">
    <property type="entry name" value="Nucleotide-binding domain of ferredoxin-NADP reductase (FNR) module"/>
    <property type="match status" value="1"/>
</dbReference>
<evidence type="ECO:0000256" key="4">
    <source>
        <dbReference type="ARBA" id="ARBA00022723"/>
    </source>
</evidence>
<keyword evidence="4 10" id="KW-0479">Metal-binding</keyword>
<feature type="binding site" evidence="10">
    <location>
        <position position="243"/>
    </location>
    <ligand>
        <name>[2Fe-2S] cluster</name>
        <dbReference type="ChEBI" id="CHEBI:190135"/>
    </ligand>
</feature>
<comment type="caution">
    <text evidence="12">The sequence shown here is derived from an EMBL/GenBank/DDBJ whole genome shotgun (WGS) entry which is preliminary data.</text>
</comment>
<name>A0AAW8U5A4_9ENTE</name>
<dbReference type="InterPro" id="IPR019480">
    <property type="entry name" value="Dihydroorotate_DH_Fe-S-bd"/>
</dbReference>